<organism evidence="1 2">
    <name type="scientific">Clostridium frigoris</name>
    <dbReference type="NCBI Taxonomy" id="205327"/>
    <lineage>
        <taxon>Bacteria</taxon>
        <taxon>Bacillati</taxon>
        <taxon>Bacillota</taxon>
        <taxon>Clostridia</taxon>
        <taxon>Eubacteriales</taxon>
        <taxon>Clostridiaceae</taxon>
        <taxon>Clostridium</taxon>
    </lineage>
</organism>
<comment type="caution">
    <text evidence="1">The sequence shown here is derived from an EMBL/GenBank/DDBJ whole genome shotgun (WGS) entry which is preliminary data.</text>
</comment>
<evidence type="ECO:0000313" key="2">
    <source>
        <dbReference type="Proteomes" id="UP000776252"/>
    </source>
</evidence>
<dbReference type="Proteomes" id="UP000776252">
    <property type="component" value="Unassembled WGS sequence"/>
</dbReference>
<proteinExistence type="predicted"/>
<protein>
    <submittedName>
        <fullName evidence="1">Uncharacterized protein</fullName>
    </submittedName>
</protein>
<gene>
    <name evidence="1" type="ORF">KPL37_08575</name>
</gene>
<keyword evidence="2" id="KW-1185">Reference proteome</keyword>
<accession>A0ABS6BUZ4</accession>
<reference evidence="1 2" key="1">
    <citation type="submission" date="2021-06" db="EMBL/GenBank/DDBJ databases">
        <title>Clostridia strains as spoilage organisms.</title>
        <authorList>
            <person name="Wambui J."/>
            <person name="Stephan R."/>
            <person name="Stevens M.J.A."/>
        </authorList>
    </citation>
    <scope>NUCLEOTIDE SEQUENCE [LARGE SCALE GENOMIC DNA]</scope>
    <source>
        <strain evidence="1 2">DSM 14204</strain>
    </source>
</reference>
<dbReference type="EMBL" id="JAHLDV010000014">
    <property type="protein sequence ID" value="MBU3159804.1"/>
    <property type="molecule type" value="Genomic_DNA"/>
</dbReference>
<sequence length="99" mass="11793">MISFKQMWDDVLLMLSDNEYSDIEIIERFENGFAVKEQGNIIFITKADFSDVWCKLLYYNKLTLEQIIEDDKLKPKYIYNIIKQLPYVSENSGEIKLIQ</sequence>
<name>A0ABS6BUZ4_9CLOT</name>
<evidence type="ECO:0000313" key="1">
    <source>
        <dbReference type="EMBL" id="MBU3159804.1"/>
    </source>
</evidence>
<dbReference type="RefSeq" id="WP_216147989.1">
    <property type="nucleotide sequence ID" value="NZ_JAHLDV010000014.1"/>
</dbReference>